<accession>A0ABV4P3S4</accession>
<dbReference type="Proteomes" id="UP001569428">
    <property type="component" value="Unassembled WGS sequence"/>
</dbReference>
<protein>
    <submittedName>
        <fullName evidence="1">Transposase</fullName>
    </submittedName>
</protein>
<gene>
    <name evidence="1" type="ORF">ACCI49_18915</name>
</gene>
<name>A0ABV4P3S4_9GAMM</name>
<sequence length="63" mass="7148">MNHRKSKVRARVEHVFGSMENEQGGIFIRTIGLARANVKVGMMNLVYNMRRFVSLCSRIAPAV</sequence>
<comment type="caution">
    <text evidence="1">The sequence shown here is derived from an EMBL/GenBank/DDBJ whole genome shotgun (WGS) entry which is preliminary data.</text>
</comment>
<keyword evidence="2" id="KW-1185">Reference proteome</keyword>
<dbReference type="RefSeq" id="WP_371840747.1">
    <property type="nucleotide sequence ID" value="NZ_JBGMEK010000064.1"/>
</dbReference>
<evidence type="ECO:0000313" key="2">
    <source>
        <dbReference type="Proteomes" id="UP001569428"/>
    </source>
</evidence>
<evidence type="ECO:0000313" key="1">
    <source>
        <dbReference type="EMBL" id="MFA0812982.1"/>
    </source>
</evidence>
<organism evidence="1 2">
    <name type="scientific">Microbulbifer epialgicus</name>
    <dbReference type="NCBI Taxonomy" id="393907"/>
    <lineage>
        <taxon>Bacteria</taxon>
        <taxon>Pseudomonadati</taxon>
        <taxon>Pseudomonadota</taxon>
        <taxon>Gammaproteobacteria</taxon>
        <taxon>Cellvibrionales</taxon>
        <taxon>Microbulbiferaceae</taxon>
        <taxon>Microbulbifer</taxon>
    </lineage>
</organism>
<dbReference type="EMBL" id="JBGMEK010000064">
    <property type="protein sequence ID" value="MFA0812982.1"/>
    <property type="molecule type" value="Genomic_DNA"/>
</dbReference>
<reference evidence="1 2" key="1">
    <citation type="submission" date="2024-08" db="EMBL/GenBank/DDBJ databases">
        <authorList>
            <person name="Ishaq N."/>
        </authorList>
    </citation>
    <scope>NUCLEOTIDE SEQUENCE [LARGE SCALE GENOMIC DNA]</scope>
    <source>
        <strain evidence="1 2">DSM 18651</strain>
    </source>
</reference>
<proteinExistence type="predicted"/>